<organism evidence="2 3">
    <name type="scientific">Hibiscus sabdariffa</name>
    <name type="common">roselle</name>
    <dbReference type="NCBI Taxonomy" id="183260"/>
    <lineage>
        <taxon>Eukaryota</taxon>
        <taxon>Viridiplantae</taxon>
        <taxon>Streptophyta</taxon>
        <taxon>Embryophyta</taxon>
        <taxon>Tracheophyta</taxon>
        <taxon>Spermatophyta</taxon>
        <taxon>Magnoliopsida</taxon>
        <taxon>eudicotyledons</taxon>
        <taxon>Gunneridae</taxon>
        <taxon>Pentapetalae</taxon>
        <taxon>rosids</taxon>
        <taxon>malvids</taxon>
        <taxon>Malvales</taxon>
        <taxon>Malvaceae</taxon>
        <taxon>Malvoideae</taxon>
        <taxon>Hibiscus</taxon>
    </lineage>
</organism>
<evidence type="ECO:0000313" key="3">
    <source>
        <dbReference type="Proteomes" id="UP001396334"/>
    </source>
</evidence>
<comment type="caution">
    <text evidence="2">The sequence shown here is derived from an EMBL/GenBank/DDBJ whole genome shotgun (WGS) entry which is preliminary data.</text>
</comment>
<gene>
    <name evidence="2" type="ORF">V6N11_046047</name>
</gene>
<feature type="compositionally biased region" description="Polar residues" evidence="1">
    <location>
        <begin position="40"/>
        <end position="52"/>
    </location>
</feature>
<proteinExistence type="predicted"/>
<reference evidence="2 3" key="1">
    <citation type="journal article" date="2024" name="G3 (Bethesda)">
        <title>Genome assembly of Hibiscus sabdariffa L. provides insights into metabolisms of medicinal natural products.</title>
        <authorList>
            <person name="Kim T."/>
        </authorList>
    </citation>
    <scope>NUCLEOTIDE SEQUENCE [LARGE SCALE GENOMIC DNA]</scope>
    <source>
        <strain evidence="2">TK-2024</strain>
        <tissue evidence="2">Old leaves</tissue>
    </source>
</reference>
<feature type="region of interest" description="Disordered" evidence="1">
    <location>
        <begin position="1"/>
        <end position="64"/>
    </location>
</feature>
<feature type="compositionally biased region" description="Polar residues" evidence="1">
    <location>
        <begin position="13"/>
        <end position="32"/>
    </location>
</feature>
<name>A0ABR2Q3C7_9ROSI</name>
<sequence length="199" mass="22611">MLQPRFSNKEKQSSFGRSRRVNQQATNCSKNEAPNRRSQEQPAGSDQASFLSHNPPPADDPEESQHGCYCISLEDFMYQTDCDELIIPSFSLGHYYFEAARNGSMNKKISGFNKIINKNKVLKNGANGLFLFGNWLEEEESKEASQNGALGHSFVHEQDHLNVAKGHSYFNDHQFVGNGHSLFVDGRLWLDRKEPEEQQ</sequence>
<evidence type="ECO:0000313" key="2">
    <source>
        <dbReference type="EMBL" id="KAK8994981.1"/>
    </source>
</evidence>
<protein>
    <submittedName>
        <fullName evidence="2">Uncharacterized protein</fullName>
    </submittedName>
</protein>
<dbReference type="EMBL" id="JBBPBN010000047">
    <property type="protein sequence ID" value="KAK8994981.1"/>
    <property type="molecule type" value="Genomic_DNA"/>
</dbReference>
<accession>A0ABR2Q3C7</accession>
<keyword evidence="3" id="KW-1185">Reference proteome</keyword>
<dbReference type="Proteomes" id="UP001396334">
    <property type="component" value="Unassembled WGS sequence"/>
</dbReference>
<evidence type="ECO:0000256" key="1">
    <source>
        <dbReference type="SAM" id="MobiDB-lite"/>
    </source>
</evidence>